<feature type="transmembrane region" description="Helical" evidence="5">
    <location>
        <begin position="234"/>
        <end position="252"/>
    </location>
</feature>
<gene>
    <name evidence="6" type="ORF">DFR49_0927</name>
</gene>
<evidence type="ECO:0000313" key="6">
    <source>
        <dbReference type="EMBL" id="RIA46386.1"/>
    </source>
</evidence>
<dbReference type="PANTHER" id="PTHR43701:SF12">
    <property type="entry name" value="MEMBRANE TRANSPORTER PROTEIN YTNM-RELATED"/>
    <property type="match status" value="1"/>
</dbReference>
<keyword evidence="7" id="KW-1185">Reference proteome</keyword>
<evidence type="ECO:0000256" key="1">
    <source>
        <dbReference type="ARBA" id="ARBA00004141"/>
    </source>
</evidence>
<sequence length="261" mass="27384">MDLSAIPWVELAPFILIGLFAQTIDSALGLGFGVLSNSLLVLFGAPPNAASSATRTAESFTSGASGMAHILQRNVDWPLFARLAVPGVVGGVVGIWLLTFLKGDILRPVLLVYLIAVGAYLLWRAPRRPLAFRRIRLVAPLGFLGGFLDSSGGGGWGPLVTGNLLAQGMTPRMAVGTANAAEFFVTVTVLTAFVGIHGLHFTDAATGILIGGLIAAPLGAYCTRRIAPKQLLQLVGILLVGTSIWSLASLMFDPLPVFPRI</sequence>
<comment type="similarity">
    <text evidence="5">Belongs to the 4-toluene sulfonate uptake permease (TSUP) (TC 2.A.102) family.</text>
</comment>
<comment type="subcellular location">
    <subcellularLocation>
        <location evidence="5">Cell membrane</location>
        <topology evidence="5">Multi-pass membrane protein</topology>
    </subcellularLocation>
    <subcellularLocation>
        <location evidence="1">Membrane</location>
        <topology evidence="1">Multi-pass membrane protein</topology>
    </subcellularLocation>
</comment>
<dbReference type="GO" id="GO:0005886">
    <property type="term" value="C:plasma membrane"/>
    <property type="evidence" value="ECO:0007669"/>
    <property type="project" value="UniProtKB-SubCell"/>
</dbReference>
<accession>A0A397P9Y2</accession>
<keyword evidence="3 5" id="KW-1133">Transmembrane helix</keyword>
<dbReference type="RefSeq" id="WP_119034610.1">
    <property type="nucleotide sequence ID" value="NZ_QXDC01000002.1"/>
</dbReference>
<feature type="transmembrane region" description="Helical" evidence="5">
    <location>
        <begin position="79"/>
        <end position="99"/>
    </location>
</feature>
<evidence type="ECO:0000313" key="7">
    <source>
        <dbReference type="Proteomes" id="UP000266568"/>
    </source>
</evidence>
<reference evidence="6 7" key="1">
    <citation type="submission" date="2018-08" db="EMBL/GenBank/DDBJ databases">
        <title>Genomic Encyclopedia of Type Strains, Phase IV (KMG-IV): sequencing the most valuable type-strain genomes for metagenomic binning, comparative biology and taxonomic classification.</title>
        <authorList>
            <person name="Goeker M."/>
        </authorList>
    </citation>
    <scope>NUCLEOTIDE SEQUENCE [LARGE SCALE GENOMIC DNA]</scope>
    <source>
        <strain evidence="6 7">DSM 25527</strain>
    </source>
</reference>
<feature type="transmembrane region" description="Helical" evidence="5">
    <location>
        <begin position="105"/>
        <end position="123"/>
    </location>
</feature>
<name>A0A397P9Y2_9SPHN</name>
<organism evidence="6 7">
    <name type="scientific">Hephaestia caeni</name>
    <dbReference type="NCBI Taxonomy" id="645617"/>
    <lineage>
        <taxon>Bacteria</taxon>
        <taxon>Pseudomonadati</taxon>
        <taxon>Pseudomonadota</taxon>
        <taxon>Alphaproteobacteria</taxon>
        <taxon>Sphingomonadales</taxon>
        <taxon>Sphingomonadaceae</taxon>
        <taxon>Hephaestia</taxon>
    </lineage>
</organism>
<proteinExistence type="inferred from homology"/>
<feature type="transmembrane region" description="Helical" evidence="5">
    <location>
        <begin position="12"/>
        <end position="35"/>
    </location>
</feature>
<evidence type="ECO:0000256" key="2">
    <source>
        <dbReference type="ARBA" id="ARBA00022692"/>
    </source>
</evidence>
<dbReference type="InterPro" id="IPR051598">
    <property type="entry name" value="TSUP/Inactive_protease-like"/>
</dbReference>
<dbReference type="OrthoDB" id="45564at2"/>
<dbReference type="PANTHER" id="PTHR43701">
    <property type="entry name" value="MEMBRANE TRANSPORTER PROTEIN MJ0441-RELATED"/>
    <property type="match status" value="1"/>
</dbReference>
<feature type="transmembrane region" description="Helical" evidence="5">
    <location>
        <begin position="204"/>
        <end position="222"/>
    </location>
</feature>
<evidence type="ECO:0000256" key="3">
    <source>
        <dbReference type="ARBA" id="ARBA00022989"/>
    </source>
</evidence>
<keyword evidence="4 5" id="KW-0472">Membrane</keyword>
<dbReference type="Pfam" id="PF01925">
    <property type="entry name" value="TauE"/>
    <property type="match status" value="1"/>
</dbReference>
<evidence type="ECO:0000256" key="5">
    <source>
        <dbReference type="RuleBase" id="RU363041"/>
    </source>
</evidence>
<dbReference type="EMBL" id="QXDC01000002">
    <property type="protein sequence ID" value="RIA46386.1"/>
    <property type="molecule type" value="Genomic_DNA"/>
</dbReference>
<evidence type="ECO:0000256" key="4">
    <source>
        <dbReference type="ARBA" id="ARBA00023136"/>
    </source>
</evidence>
<protein>
    <recommendedName>
        <fullName evidence="5">Probable membrane transporter protein</fullName>
    </recommendedName>
</protein>
<keyword evidence="2 5" id="KW-0812">Transmembrane</keyword>
<feature type="transmembrane region" description="Helical" evidence="5">
    <location>
        <begin position="179"/>
        <end position="198"/>
    </location>
</feature>
<dbReference type="AlphaFoldDB" id="A0A397P9Y2"/>
<comment type="caution">
    <text evidence="6">The sequence shown here is derived from an EMBL/GenBank/DDBJ whole genome shotgun (WGS) entry which is preliminary data.</text>
</comment>
<dbReference type="InterPro" id="IPR002781">
    <property type="entry name" value="TM_pro_TauE-like"/>
</dbReference>
<dbReference type="Proteomes" id="UP000266568">
    <property type="component" value="Unassembled WGS sequence"/>
</dbReference>
<keyword evidence="5" id="KW-1003">Cell membrane</keyword>